<feature type="transmembrane region" description="Helical" evidence="6">
    <location>
        <begin position="266"/>
        <end position="288"/>
    </location>
</feature>
<dbReference type="EMBL" id="CP041692">
    <property type="protein sequence ID" value="QDP96619.1"/>
    <property type="molecule type" value="Genomic_DNA"/>
</dbReference>
<organism evidence="9 10">
    <name type="scientific">Microlunatus elymi</name>
    <dbReference type="NCBI Taxonomy" id="2596828"/>
    <lineage>
        <taxon>Bacteria</taxon>
        <taxon>Bacillati</taxon>
        <taxon>Actinomycetota</taxon>
        <taxon>Actinomycetes</taxon>
        <taxon>Propionibacteriales</taxon>
        <taxon>Propionibacteriaceae</taxon>
        <taxon>Microlunatus</taxon>
    </lineage>
</organism>
<evidence type="ECO:0000256" key="3">
    <source>
        <dbReference type="ARBA" id="ARBA00022692"/>
    </source>
</evidence>
<evidence type="ECO:0000256" key="6">
    <source>
        <dbReference type="SAM" id="Phobius"/>
    </source>
</evidence>
<dbReference type="Proteomes" id="UP000319263">
    <property type="component" value="Chromosome"/>
</dbReference>
<evidence type="ECO:0000259" key="8">
    <source>
        <dbReference type="Pfam" id="PF19359"/>
    </source>
</evidence>
<keyword evidence="3 6" id="KW-0812">Transmembrane</keyword>
<evidence type="ECO:0000256" key="4">
    <source>
        <dbReference type="ARBA" id="ARBA00022989"/>
    </source>
</evidence>
<evidence type="ECO:0000256" key="5">
    <source>
        <dbReference type="ARBA" id="ARBA00023136"/>
    </source>
</evidence>
<dbReference type="GO" id="GO:0005886">
    <property type="term" value="C:plasma membrane"/>
    <property type="evidence" value="ECO:0007669"/>
    <property type="project" value="UniProtKB-SubCell"/>
</dbReference>
<accession>A0A516PZL7</accession>
<name>A0A516PZL7_9ACTN</name>
<feature type="domain" description="DUF5936" evidence="8">
    <location>
        <begin position="10"/>
        <end position="127"/>
    </location>
</feature>
<dbReference type="Gene3D" id="1.20.81.30">
    <property type="entry name" value="Type II secretion system (T2SS), domain F"/>
    <property type="match status" value="1"/>
</dbReference>
<gene>
    <name evidence="9" type="ORF">FOE78_12485</name>
</gene>
<proteinExistence type="predicted"/>
<dbReference type="AlphaFoldDB" id="A0A516PZL7"/>
<keyword evidence="4 6" id="KW-1133">Transmembrane helix</keyword>
<keyword evidence="2" id="KW-1003">Cell membrane</keyword>
<dbReference type="KEGG" id="mik:FOE78_12485"/>
<dbReference type="Pfam" id="PF19359">
    <property type="entry name" value="DUF5936"/>
    <property type="match status" value="1"/>
</dbReference>
<dbReference type="InterPro" id="IPR042094">
    <property type="entry name" value="T2SS_GspF_sf"/>
</dbReference>
<comment type="subcellular location">
    <subcellularLocation>
        <location evidence="1">Cell membrane</location>
        <topology evidence="1">Multi-pass membrane protein</topology>
    </subcellularLocation>
</comment>
<evidence type="ECO:0000256" key="1">
    <source>
        <dbReference type="ARBA" id="ARBA00004651"/>
    </source>
</evidence>
<evidence type="ECO:0000313" key="9">
    <source>
        <dbReference type="EMBL" id="QDP96619.1"/>
    </source>
</evidence>
<dbReference type="InterPro" id="IPR018076">
    <property type="entry name" value="T2SS_GspF_dom"/>
</dbReference>
<feature type="transmembrane region" description="Helical" evidence="6">
    <location>
        <begin position="101"/>
        <end position="117"/>
    </location>
</feature>
<dbReference type="Pfam" id="PF00482">
    <property type="entry name" value="T2SSF"/>
    <property type="match status" value="1"/>
</dbReference>
<evidence type="ECO:0000259" key="7">
    <source>
        <dbReference type="Pfam" id="PF00482"/>
    </source>
</evidence>
<dbReference type="RefSeq" id="WP_143986582.1">
    <property type="nucleotide sequence ID" value="NZ_CP041692.1"/>
</dbReference>
<dbReference type="PANTHER" id="PTHR35007">
    <property type="entry name" value="INTEGRAL MEMBRANE PROTEIN-RELATED"/>
    <property type="match status" value="1"/>
</dbReference>
<dbReference type="InterPro" id="IPR045980">
    <property type="entry name" value="DUF5936"/>
</dbReference>
<reference evidence="9 10" key="1">
    <citation type="submission" date="2019-07" db="EMBL/GenBank/DDBJ databases">
        <title>Microlunatus dokdonensis sp. nov. isolated from the rhizospheric soil of the wild plant Elymus tsukushiensis.</title>
        <authorList>
            <person name="Ghim S.-Y."/>
            <person name="Hwang Y.-J."/>
            <person name="Son J.-S."/>
            <person name="Shin J.-H."/>
        </authorList>
    </citation>
    <scope>NUCLEOTIDE SEQUENCE [LARGE SCALE GENOMIC DNA]</scope>
    <source>
        <strain evidence="9 10">KUDC0627</strain>
    </source>
</reference>
<feature type="domain" description="Type II secretion system protein GspF" evidence="7">
    <location>
        <begin position="157"/>
        <end position="283"/>
    </location>
</feature>
<sequence length="302" mass="33191">MTAVSALWPALGFTAAVLVFILGLRLVRSRPADYLDADDLILLRDERRRANRRSPLDLLADPLVPALRRLLGRRGVGYLRRMIDQAGRPEGVTVDRLIRRVAWWIVLMIPVGIMFMINGQWLALPLLPVIVVVVPLMGIAGSARRRREAVDRELPDFLDILAVTVSAGIAFRAALRRVTDRFSGPIAEEVGLTLDQMSHGASLRVAFSGLQERTGSESMRTFVTAFLQAEELGAPLIDTLNQIALDMRRTSAQQARRRAAQIAPRVTLVTSLLMVPAALILLVVGIVVGADIDFGSLFKAFS</sequence>
<feature type="transmembrane region" description="Helical" evidence="6">
    <location>
        <begin position="123"/>
        <end position="143"/>
    </location>
</feature>
<evidence type="ECO:0000313" key="10">
    <source>
        <dbReference type="Proteomes" id="UP000319263"/>
    </source>
</evidence>
<feature type="transmembrane region" description="Helical" evidence="6">
    <location>
        <begin position="6"/>
        <end position="27"/>
    </location>
</feature>
<evidence type="ECO:0000256" key="2">
    <source>
        <dbReference type="ARBA" id="ARBA00022475"/>
    </source>
</evidence>
<dbReference type="PANTHER" id="PTHR35007:SF2">
    <property type="entry name" value="PILUS ASSEMBLE PROTEIN"/>
    <property type="match status" value="1"/>
</dbReference>
<dbReference type="OrthoDB" id="3362351at2"/>
<keyword evidence="10" id="KW-1185">Reference proteome</keyword>
<protein>
    <submittedName>
        <fullName evidence="9">Type II secretion system F family protein</fullName>
    </submittedName>
</protein>
<keyword evidence="5 6" id="KW-0472">Membrane</keyword>